<evidence type="ECO:0000256" key="1">
    <source>
        <dbReference type="SAM" id="MobiDB-lite"/>
    </source>
</evidence>
<organism evidence="2 3">
    <name type="scientific">Saguinus oedipus</name>
    <name type="common">Cotton-top tamarin</name>
    <name type="synonym">Oedipomidas oedipus</name>
    <dbReference type="NCBI Taxonomy" id="9490"/>
    <lineage>
        <taxon>Eukaryota</taxon>
        <taxon>Metazoa</taxon>
        <taxon>Chordata</taxon>
        <taxon>Craniata</taxon>
        <taxon>Vertebrata</taxon>
        <taxon>Euteleostomi</taxon>
        <taxon>Mammalia</taxon>
        <taxon>Eutheria</taxon>
        <taxon>Euarchontoglires</taxon>
        <taxon>Primates</taxon>
        <taxon>Haplorrhini</taxon>
        <taxon>Platyrrhini</taxon>
        <taxon>Cebidae</taxon>
        <taxon>Callitrichinae</taxon>
        <taxon>Saguinus</taxon>
    </lineage>
</organism>
<feature type="compositionally biased region" description="Polar residues" evidence="1">
    <location>
        <begin position="1"/>
        <end position="10"/>
    </location>
</feature>
<sequence length="66" mass="6639">MSQGPPTGESSEPEAKVLHTKRLYRAAAEESGGTAKGGASPAGGTRCWGGCNFGGGARSRSNSGWN</sequence>
<comment type="caution">
    <text evidence="2">The sequence shown here is derived from an EMBL/GenBank/DDBJ whole genome shotgun (WGS) entry which is preliminary data.</text>
</comment>
<reference evidence="2 3" key="1">
    <citation type="submission" date="2023-05" db="EMBL/GenBank/DDBJ databases">
        <title>B98-5 Cell Line De Novo Hybrid Assembly: An Optical Mapping Approach.</title>
        <authorList>
            <person name="Kananen K."/>
            <person name="Auerbach J.A."/>
            <person name="Kautto E."/>
            <person name="Blachly J.S."/>
        </authorList>
    </citation>
    <scope>NUCLEOTIDE SEQUENCE [LARGE SCALE GENOMIC DNA]</scope>
    <source>
        <strain evidence="2">B95-8</strain>
        <tissue evidence="2">Cell line</tissue>
    </source>
</reference>
<proteinExistence type="predicted"/>
<accession>A0ABQ9TIQ4</accession>
<protein>
    <submittedName>
        <fullName evidence="2">Uncharacterized protein</fullName>
    </submittedName>
</protein>
<evidence type="ECO:0000313" key="3">
    <source>
        <dbReference type="Proteomes" id="UP001266305"/>
    </source>
</evidence>
<keyword evidence="3" id="KW-1185">Reference proteome</keyword>
<name>A0ABQ9TIQ4_SAGOE</name>
<feature type="region of interest" description="Disordered" evidence="1">
    <location>
        <begin position="26"/>
        <end position="66"/>
    </location>
</feature>
<gene>
    <name evidence="2" type="ORF">P7K49_037463</name>
</gene>
<feature type="region of interest" description="Disordered" evidence="1">
    <location>
        <begin position="1"/>
        <end position="20"/>
    </location>
</feature>
<evidence type="ECO:0000313" key="2">
    <source>
        <dbReference type="EMBL" id="KAK2084430.1"/>
    </source>
</evidence>
<dbReference type="Proteomes" id="UP001266305">
    <property type="component" value="Unassembled WGS sequence"/>
</dbReference>
<dbReference type="EMBL" id="JASSZA010000022">
    <property type="protein sequence ID" value="KAK2084430.1"/>
    <property type="molecule type" value="Genomic_DNA"/>
</dbReference>